<protein>
    <submittedName>
        <fullName evidence="1">Uncharacterized protein</fullName>
    </submittedName>
</protein>
<dbReference type="EMBL" id="JAAIKB010000016">
    <property type="protein sequence ID" value="NGM23532.1"/>
    <property type="molecule type" value="Genomic_DNA"/>
</dbReference>
<evidence type="ECO:0000313" key="2">
    <source>
        <dbReference type="Proteomes" id="UP000475385"/>
    </source>
</evidence>
<dbReference type="AlphaFoldDB" id="A0A6M1LU64"/>
<accession>A0A6M1LU64</accession>
<keyword evidence="2" id="KW-1185">Reference proteome</keyword>
<name>A0A6M1LU64_9PROT</name>
<evidence type="ECO:0000313" key="1">
    <source>
        <dbReference type="EMBL" id="NGM23532.1"/>
    </source>
</evidence>
<dbReference type="RefSeq" id="WP_164697453.1">
    <property type="nucleotide sequence ID" value="NZ_JAAIKB010000016.1"/>
</dbReference>
<gene>
    <name evidence="1" type="ORF">G3576_26195</name>
</gene>
<organism evidence="1 2">
    <name type="scientific">Falsiroseomonas algicola</name>
    <dbReference type="NCBI Taxonomy" id="2716930"/>
    <lineage>
        <taxon>Bacteria</taxon>
        <taxon>Pseudomonadati</taxon>
        <taxon>Pseudomonadota</taxon>
        <taxon>Alphaproteobacteria</taxon>
        <taxon>Acetobacterales</taxon>
        <taxon>Roseomonadaceae</taxon>
        <taxon>Falsiroseomonas</taxon>
    </lineage>
</organism>
<proteinExistence type="predicted"/>
<comment type="caution">
    <text evidence="1">The sequence shown here is derived from an EMBL/GenBank/DDBJ whole genome shotgun (WGS) entry which is preliminary data.</text>
</comment>
<sequence length="272" mass="30518">MNRPQRAEIEAIKEGMRQWQSPAALSASVDKTRSQFGDCVITGNQFSFWREAATGAAFAKLIGAGAIRLTSKDRPDLQIKLADEIVDVEVTEALRPGRRRNDEYRQDERIDEALKAGTPLDPGDRRRAALFSVPEPAGEAGRRAVQKLQEAQPLTETDREAVKALFETSPNFLRMTHEPDDTTDIASIQMIRSSLSAVCRGKAEKGYDPAYWLLAYLNPTFLYVKTEQVEAIMVEATASAKDAFTQVWILWRDNAYLCWLNGVPQINARRQT</sequence>
<reference evidence="1 2" key="1">
    <citation type="submission" date="2020-03" db="EMBL/GenBank/DDBJ databases">
        <title>Roseomonas stagni sp. nov., isolated from pond water in Japan.</title>
        <authorList>
            <person name="Furuhata K."/>
            <person name="Miyamoto H."/>
            <person name="Goto K."/>
        </authorList>
    </citation>
    <scope>NUCLEOTIDE SEQUENCE [LARGE SCALE GENOMIC DNA]</scope>
    <source>
        <strain evidence="1 2">PeD5</strain>
    </source>
</reference>
<dbReference type="Proteomes" id="UP000475385">
    <property type="component" value="Unassembled WGS sequence"/>
</dbReference>